<organism evidence="12 13">
    <name type="scientific">Georgenia daeguensis</name>
    <dbReference type="NCBI Taxonomy" id="908355"/>
    <lineage>
        <taxon>Bacteria</taxon>
        <taxon>Bacillati</taxon>
        <taxon>Actinomycetota</taxon>
        <taxon>Actinomycetes</taxon>
        <taxon>Micrococcales</taxon>
        <taxon>Bogoriellaceae</taxon>
        <taxon>Georgenia</taxon>
    </lineage>
</organism>
<evidence type="ECO:0000256" key="6">
    <source>
        <dbReference type="ARBA" id="ARBA00023204"/>
    </source>
</evidence>
<dbReference type="HAMAP" id="MF_00772">
    <property type="entry name" value="OGT"/>
    <property type="match status" value="1"/>
</dbReference>
<reference evidence="13" key="1">
    <citation type="journal article" date="2019" name="Int. J. Syst. Evol. Microbiol.">
        <title>The Global Catalogue of Microorganisms (GCM) 10K type strain sequencing project: providing services to taxonomists for standard genome sequencing and annotation.</title>
        <authorList>
            <consortium name="The Broad Institute Genomics Platform"/>
            <consortium name="The Broad Institute Genome Sequencing Center for Infectious Disease"/>
            <person name="Wu L."/>
            <person name="Ma J."/>
        </authorList>
    </citation>
    <scope>NUCLEOTIDE SEQUENCE [LARGE SCALE GENOMIC DNA]</scope>
    <source>
        <strain evidence="13">JCM 17459</strain>
    </source>
</reference>
<dbReference type="Proteomes" id="UP001499841">
    <property type="component" value="Unassembled WGS sequence"/>
</dbReference>
<dbReference type="InterPro" id="IPR001497">
    <property type="entry name" value="MethylDNA_cys_MeTrfase_AS"/>
</dbReference>
<dbReference type="SUPFAM" id="SSF53155">
    <property type="entry name" value="Methylated DNA-protein cysteine methyltransferase domain"/>
    <property type="match status" value="1"/>
</dbReference>
<dbReference type="RefSeq" id="WP_345044769.1">
    <property type="nucleotide sequence ID" value="NZ_BAABBA010000028.1"/>
</dbReference>
<evidence type="ECO:0000256" key="9">
    <source>
        <dbReference type="SAM" id="MobiDB-lite"/>
    </source>
</evidence>
<dbReference type="EC" id="2.1.1.63" evidence="8"/>
<feature type="compositionally biased region" description="Low complexity" evidence="9">
    <location>
        <begin position="1"/>
        <end position="11"/>
    </location>
</feature>
<dbReference type="Gene3D" id="1.10.10.10">
    <property type="entry name" value="Winged helix-like DNA-binding domain superfamily/Winged helix DNA-binding domain"/>
    <property type="match status" value="1"/>
</dbReference>
<feature type="region of interest" description="Disordered" evidence="9">
    <location>
        <begin position="1"/>
        <end position="29"/>
    </location>
</feature>
<protein>
    <recommendedName>
        <fullName evidence="8">Methylated-DNA--protein-cysteine methyltransferase</fullName>
        <ecNumber evidence="8">2.1.1.63</ecNumber>
    </recommendedName>
    <alternativeName>
        <fullName evidence="8">6-O-methylguanine-DNA methyltransferase</fullName>
        <shortName evidence="8">MGMT</shortName>
    </alternativeName>
    <alternativeName>
        <fullName evidence="8">O-6-methylguanine-DNA-alkyltransferase</fullName>
    </alternativeName>
</protein>
<dbReference type="InterPro" id="IPR036388">
    <property type="entry name" value="WH-like_DNA-bd_sf"/>
</dbReference>
<evidence type="ECO:0000259" key="11">
    <source>
        <dbReference type="Pfam" id="PF02870"/>
    </source>
</evidence>
<proteinExistence type="inferred from homology"/>
<keyword evidence="3 8" id="KW-0489">Methyltransferase</keyword>
<comment type="subcellular location">
    <subcellularLocation>
        <location evidence="8">Cytoplasm</location>
    </subcellularLocation>
</comment>
<keyword evidence="5 8" id="KW-0227">DNA damage</keyword>
<gene>
    <name evidence="12" type="ORF">GCM10022262_37860</name>
</gene>
<evidence type="ECO:0000256" key="1">
    <source>
        <dbReference type="ARBA" id="ARBA00001286"/>
    </source>
</evidence>
<evidence type="ECO:0000256" key="4">
    <source>
        <dbReference type="ARBA" id="ARBA00022679"/>
    </source>
</evidence>
<dbReference type="PANTHER" id="PTHR10815">
    <property type="entry name" value="METHYLATED-DNA--PROTEIN-CYSTEINE METHYLTRANSFERASE"/>
    <property type="match status" value="1"/>
</dbReference>
<evidence type="ECO:0000259" key="10">
    <source>
        <dbReference type="Pfam" id="PF01035"/>
    </source>
</evidence>
<feature type="domain" description="Methylguanine DNA methyltransferase ribonuclease-like" evidence="11">
    <location>
        <begin position="67"/>
        <end position="141"/>
    </location>
</feature>
<keyword evidence="4 8" id="KW-0808">Transferase</keyword>
<evidence type="ECO:0000313" key="13">
    <source>
        <dbReference type="Proteomes" id="UP001499841"/>
    </source>
</evidence>
<feature type="active site" description="Nucleophile; methyl group acceptor" evidence="8">
    <location>
        <position position="197"/>
    </location>
</feature>
<evidence type="ECO:0000256" key="2">
    <source>
        <dbReference type="ARBA" id="ARBA00022490"/>
    </source>
</evidence>
<comment type="catalytic activity">
    <reaction evidence="1 8">
        <text>a 4-O-methyl-thymidine in DNA + L-cysteinyl-[protein] = a thymidine in DNA + S-methyl-L-cysteinyl-[protein]</text>
        <dbReference type="Rhea" id="RHEA:53428"/>
        <dbReference type="Rhea" id="RHEA-COMP:10131"/>
        <dbReference type="Rhea" id="RHEA-COMP:10132"/>
        <dbReference type="Rhea" id="RHEA-COMP:13555"/>
        <dbReference type="Rhea" id="RHEA-COMP:13556"/>
        <dbReference type="ChEBI" id="CHEBI:29950"/>
        <dbReference type="ChEBI" id="CHEBI:82612"/>
        <dbReference type="ChEBI" id="CHEBI:137386"/>
        <dbReference type="ChEBI" id="CHEBI:137387"/>
        <dbReference type="EC" id="2.1.1.63"/>
    </reaction>
</comment>
<name>A0ABP6UNE0_9MICO</name>
<keyword evidence="2 8" id="KW-0963">Cytoplasm</keyword>
<comment type="similarity">
    <text evidence="8">Belongs to the MGMT family.</text>
</comment>
<dbReference type="CDD" id="cd06445">
    <property type="entry name" value="ATase"/>
    <property type="match status" value="1"/>
</dbReference>
<evidence type="ECO:0000256" key="3">
    <source>
        <dbReference type="ARBA" id="ARBA00022603"/>
    </source>
</evidence>
<dbReference type="SUPFAM" id="SSF46767">
    <property type="entry name" value="Methylated DNA-protein cysteine methyltransferase, C-terminal domain"/>
    <property type="match status" value="1"/>
</dbReference>
<dbReference type="InterPro" id="IPR014048">
    <property type="entry name" value="MethylDNA_cys_MeTrfase_DNA-bd"/>
</dbReference>
<dbReference type="NCBIfam" id="TIGR00589">
    <property type="entry name" value="ogt"/>
    <property type="match status" value="1"/>
</dbReference>
<comment type="function">
    <text evidence="8">Involved in the cellular defense against the biological effects of O6-methylguanine (O6-MeG) and O4-methylthymine (O4-MeT) in DNA. Repairs the methylated nucleobase in DNA by stoichiometrically transferring the methyl group to a cysteine residue in the enzyme. This is a suicide reaction: the enzyme is irreversibly inactivated.</text>
</comment>
<dbReference type="Gene3D" id="3.30.160.70">
    <property type="entry name" value="Methylated DNA-protein cysteine methyltransferase domain"/>
    <property type="match status" value="1"/>
</dbReference>
<dbReference type="EMBL" id="BAABBA010000028">
    <property type="protein sequence ID" value="GAA3510329.1"/>
    <property type="molecule type" value="Genomic_DNA"/>
</dbReference>
<dbReference type="PROSITE" id="PS00374">
    <property type="entry name" value="MGMT"/>
    <property type="match status" value="1"/>
</dbReference>
<evidence type="ECO:0000256" key="5">
    <source>
        <dbReference type="ARBA" id="ARBA00022763"/>
    </source>
</evidence>
<comment type="caution">
    <text evidence="12">The sequence shown here is derived from an EMBL/GenBank/DDBJ whole genome shotgun (WGS) entry which is preliminary data.</text>
</comment>
<dbReference type="InterPro" id="IPR008332">
    <property type="entry name" value="MethylG_MeTrfase_N"/>
</dbReference>
<feature type="domain" description="Methylated-DNA-[protein]-cysteine S-methyltransferase DNA binding" evidence="10">
    <location>
        <begin position="147"/>
        <end position="225"/>
    </location>
</feature>
<comment type="catalytic activity">
    <reaction evidence="7 8">
        <text>a 6-O-methyl-2'-deoxyguanosine in DNA + L-cysteinyl-[protein] = S-methyl-L-cysteinyl-[protein] + a 2'-deoxyguanosine in DNA</text>
        <dbReference type="Rhea" id="RHEA:24000"/>
        <dbReference type="Rhea" id="RHEA-COMP:10131"/>
        <dbReference type="Rhea" id="RHEA-COMP:10132"/>
        <dbReference type="Rhea" id="RHEA-COMP:11367"/>
        <dbReference type="Rhea" id="RHEA-COMP:11368"/>
        <dbReference type="ChEBI" id="CHEBI:29950"/>
        <dbReference type="ChEBI" id="CHEBI:82612"/>
        <dbReference type="ChEBI" id="CHEBI:85445"/>
        <dbReference type="ChEBI" id="CHEBI:85448"/>
        <dbReference type="EC" id="2.1.1.63"/>
    </reaction>
</comment>
<keyword evidence="6 8" id="KW-0234">DNA repair</keyword>
<dbReference type="InterPro" id="IPR036217">
    <property type="entry name" value="MethylDNA_cys_MeTrfase_DNAb"/>
</dbReference>
<dbReference type="PANTHER" id="PTHR10815:SF13">
    <property type="entry name" value="METHYLATED-DNA--PROTEIN-CYSTEINE METHYLTRANSFERASE"/>
    <property type="match status" value="1"/>
</dbReference>
<dbReference type="InterPro" id="IPR023546">
    <property type="entry name" value="MGMT"/>
</dbReference>
<sequence>MTTTGPTTLGGAPNESATTSPGGDAPSEAEADVLTGLHDVSPEDLARLHGRLAARAAEEDLLDVAFRTLESPVGELLLAATPAGLLRVAFDVEGHDAVLDRIALTVSPRILHAPHRLDVVAHELDEYFAGRRRSFDVPLDLRLTAGFRREVLDHLTDVAYGRTVTYTELATASGRPRAVRAAATACATNPVPLVVPCHRVLRADGTLGGYLGGLDAKRTLLELERAA</sequence>
<dbReference type="Pfam" id="PF02870">
    <property type="entry name" value="Methyltransf_1N"/>
    <property type="match status" value="1"/>
</dbReference>
<keyword evidence="13" id="KW-1185">Reference proteome</keyword>
<dbReference type="Pfam" id="PF01035">
    <property type="entry name" value="DNA_binding_1"/>
    <property type="match status" value="1"/>
</dbReference>
<evidence type="ECO:0000256" key="7">
    <source>
        <dbReference type="ARBA" id="ARBA00049348"/>
    </source>
</evidence>
<comment type="miscellaneous">
    <text evidence="8">This enzyme catalyzes only one turnover and therefore is not strictly catalytic. According to one definition, an enzyme is a biocatalyst that acts repeatedly and over many reaction cycles.</text>
</comment>
<evidence type="ECO:0000313" key="12">
    <source>
        <dbReference type="EMBL" id="GAA3510329.1"/>
    </source>
</evidence>
<evidence type="ECO:0000256" key="8">
    <source>
        <dbReference type="HAMAP-Rule" id="MF_00772"/>
    </source>
</evidence>
<accession>A0ABP6UNE0</accession>
<dbReference type="InterPro" id="IPR036631">
    <property type="entry name" value="MGMT_N_sf"/>
</dbReference>